<dbReference type="Proteomes" id="UP000674318">
    <property type="component" value="Unassembled WGS sequence"/>
</dbReference>
<keyword evidence="1" id="KW-1133">Transmembrane helix</keyword>
<evidence type="ECO:0000313" key="2">
    <source>
        <dbReference type="EMBL" id="KAG5502775.1"/>
    </source>
</evidence>
<comment type="caution">
    <text evidence="2">The sequence shown here is derived from an EMBL/GenBank/DDBJ whole genome shotgun (WGS) entry which is preliminary data.</text>
</comment>
<gene>
    <name evidence="2" type="ORF">JKF63_04543</name>
</gene>
<dbReference type="AlphaFoldDB" id="A0A836LC02"/>
<keyword evidence="3" id="KW-1185">Reference proteome</keyword>
<feature type="transmembrane region" description="Helical" evidence="1">
    <location>
        <begin position="81"/>
        <end position="99"/>
    </location>
</feature>
<dbReference type="OrthoDB" id="262502at2759"/>
<keyword evidence="1" id="KW-0472">Membrane</keyword>
<organism evidence="2 3">
    <name type="scientific">Porcisia hertigi</name>
    <dbReference type="NCBI Taxonomy" id="2761500"/>
    <lineage>
        <taxon>Eukaryota</taxon>
        <taxon>Discoba</taxon>
        <taxon>Euglenozoa</taxon>
        <taxon>Kinetoplastea</taxon>
        <taxon>Metakinetoplastina</taxon>
        <taxon>Trypanosomatida</taxon>
        <taxon>Trypanosomatidae</taxon>
        <taxon>Leishmaniinae</taxon>
        <taxon>Porcisia</taxon>
    </lineage>
</organism>
<dbReference type="EMBL" id="JAFJZO010000025">
    <property type="protein sequence ID" value="KAG5502775.1"/>
    <property type="molecule type" value="Genomic_DNA"/>
</dbReference>
<evidence type="ECO:0000313" key="3">
    <source>
        <dbReference type="Proteomes" id="UP000674318"/>
    </source>
</evidence>
<protein>
    <submittedName>
        <fullName evidence="2">Uncharacterized protein</fullName>
    </submittedName>
</protein>
<dbReference type="GeneID" id="94290603"/>
<keyword evidence="1" id="KW-0812">Transmembrane</keyword>
<dbReference type="KEGG" id="phet:94290603"/>
<name>A0A836LC02_9TRYP</name>
<sequence>MHLVAKRKETASASAGVLCSPTRMYIDAGADFPDEPLDTEEELRVWSDMDTSRPASPSPVIGSRARCVRHRYQGVFQERHVFIMVVVIILIFIASTFRMDTRTELEEIERMYNFKESLKRSAKGTRRFKAK</sequence>
<evidence type="ECO:0000256" key="1">
    <source>
        <dbReference type="SAM" id="Phobius"/>
    </source>
</evidence>
<proteinExistence type="predicted"/>
<dbReference type="RefSeq" id="XP_067756547.1">
    <property type="nucleotide sequence ID" value="XM_067900526.1"/>
</dbReference>
<accession>A0A836LC02</accession>
<reference evidence="2 3" key="1">
    <citation type="submission" date="2021-02" db="EMBL/GenBank/DDBJ databases">
        <title>Porcisia hertigi Genome sequencing and assembly.</title>
        <authorList>
            <person name="Almutairi H."/>
            <person name="Gatherer D."/>
        </authorList>
    </citation>
    <scope>NUCLEOTIDE SEQUENCE [LARGE SCALE GENOMIC DNA]</scope>
    <source>
        <strain evidence="2 3">C119</strain>
    </source>
</reference>